<dbReference type="InterPro" id="IPR020988">
    <property type="entry name" value="Pept_U32_collagenase"/>
</dbReference>
<dbReference type="GO" id="GO:0006508">
    <property type="term" value="P:proteolysis"/>
    <property type="evidence" value="ECO:0007669"/>
    <property type="project" value="UniProtKB-KW"/>
</dbReference>
<dbReference type="STRING" id="39482.ERS852491_02371"/>
<dbReference type="EC" id="3.4.-.-" evidence="2"/>
<gene>
    <name evidence="2" type="primary">yhbU_2</name>
    <name evidence="2" type="ORF">ERS852491_02371</name>
</gene>
<dbReference type="Pfam" id="PF12392">
    <property type="entry name" value="DUF3656"/>
    <property type="match status" value="1"/>
</dbReference>
<keyword evidence="2" id="KW-0378">Hydrolase</keyword>
<proteinExistence type="predicted"/>
<keyword evidence="2" id="KW-0645">Protease</keyword>
<dbReference type="AlphaFoldDB" id="A0A174FFK7"/>
<organism evidence="2 3">
    <name type="scientific">Faecalicatena contorta</name>
    <dbReference type="NCBI Taxonomy" id="39482"/>
    <lineage>
        <taxon>Bacteria</taxon>
        <taxon>Bacillati</taxon>
        <taxon>Bacillota</taxon>
        <taxon>Clostridia</taxon>
        <taxon>Lachnospirales</taxon>
        <taxon>Lachnospiraceae</taxon>
        <taxon>Faecalicatena</taxon>
    </lineage>
</organism>
<dbReference type="InterPro" id="IPR051454">
    <property type="entry name" value="RNA/ubiquinone_mod_enzymes"/>
</dbReference>
<evidence type="ECO:0000313" key="2">
    <source>
        <dbReference type="EMBL" id="CUO49062.1"/>
    </source>
</evidence>
<dbReference type="Proteomes" id="UP000095544">
    <property type="component" value="Unassembled WGS sequence"/>
</dbReference>
<dbReference type="PROSITE" id="PS01276">
    <property type="entry name" value="PEPTIDASE_U32"/>
    <property type="match status" value="1"/>
</dbReference>
<reference evidence="2 3" key="1">
    <citation type="submission" date="2015-09" db="EMBL/GenBank/DDBJ databases">
        <authorList>
            <consortium name="Pathogen Informatics"/>
        </authorList>
    </citation>
    <scope>NUCLEOTIDE SEQUENCE [LARGE SCALE GENOMIC DNA]</scope>
    <source>
        <strain evidence="2 3">2789STDY5834876</strain>
    </source>
</reference>
<name>A0A174FFK7_9FIRM</name>
<sequence>MTQDRKGSNKIEILAPAGSYGSFMAAVTAGADAVYAGGPRFGARAFADNFTEEQLLSAIDYAHFHGRKFYLTVNTLLKDAELEELYEYLDPLYRQGLDAVIVQDIGVLSFVREHFPGMDIHASTQMTVTNTEGALFLKEQGAARVVPARELALEEVRDIVEQTGLEMECFVHGALCYCYSGQCLLSSLIGGRSGNRGQCAQPCRLPYTVNEKKEYTLSLKDICTLELIPELVDAGIDSFKIEGRMKKPEYVALVTAMYRKYTDMYLQNGREGFAVAPGDLEMLMDIYNRGGFSQGYYRQHNGRNMLSPDRPNHAGVPAVRVIAQKGREIAVEALTDIHKGDILELEGENAGESGRTLEAKADADRQKWYTFGTAVPAGGRSKILVPRKMTMKKGIILCRIRNLELLECIQKRYIDRTAQETIRGSFRAAVQEPAVLTLEFRGITVSAETEERTEAAKNQPLDEERIKKQLMKTGNTEFVFESLEVTTDGPVFLPMQRLNELRRRALEYLEEAICNQYRRNGCIPEQGREMLDPKRTAGEKKVPYLSVLAESEEQTEAAVACPEVFRIYLESSSETDFIKNGIYKRISREAKGQGKELFLAMPHIFRETAVSYYTENMGILAEFDGFLVRNYESFHFLRKHGFDKKIILDHNLYVFNQSAKEFWSSCGVESITAPVELNRAELERLGIEEAELLVYGRLPVMVSAQCIAKSTSGCTNTPGITVIKDRYQKEFPVNRCCRFCYNVMYNTKPVFLLDLKEEICGLSPAGLRLMFTQESGQEARMILDMYRDIYRRGRQVRTEGMAFTRGHFKRGIT</sequence>
<accession>A0A174FFK7</accession>
<dbReference type="EMBL" id="CYZU01000020">
    <property type="protein sequence ID" value="CUO49062.1"/>
    <property type="molecule type" value="Genomic_DNA"/>
</dbReference>
<evidence type="ECO:0000313" key="3">
    <source>
        <dbReference type="Proteomes" id="UP000095544"/>
    </source>
</evidence>
<dbReference type="Pfam" id="PF01136">
    <property type="entry name" value="Peptidase_U32"/>
    <property type="match status" value="1"/>
</dbReference>
<dbReference type="InterPro" id="IPR001539">
    <property type="entry name" value="Peptidase_U32"/>
</dbReference>
<feature type="domain" description="Peptidase U32 collagenase" evidence="1">
    <location>
        <begin position="405"/>
        <end position="513"/>
    </location>
</feature>
<dbReference type="GO" id="GO:0008233">
    <property type="term" value="F:peptidase activity"/>
    <property type="evidence" value="ECO:0007669"/>
    <property type="project" value="UniProtKB-KW"/>
</dbReference>
<dbReference type="PANTHER" id="PTHR30217">
    <property type="entry name" value="PEPTIDASE U32 FAMILY"/>
    <property type="match status" value="1"/>
</dbReference>
<evidence type="ECO:0000259" key="1">
    <source>
        <dbReference type="Pfam" id="PF12392"/>
    </source>
</evidence>
<protein>
    <submittedName>
        <fullName evidence="2">Uncharacterized protease yhbU</fullName>
        <ecNumber evidence="2">3.4.-.-</ecNumber>
    </submittedName>
</protein>
<dbReference type="PANTHER" id="PTHR30217:SF10">
    <property type="entry name" value="23S RRNA 5-HYDROXYCYTIDINE C2501 SYNTHASE"/>
    <property type="match status" value="1"/>
</dbReference>